<gene>
    <name evidence="3" type="ORF">BC94_0333</name>
</gene>
<keyword evidence="2" id="KW-0812">Transmembrane</keyword>
<sequence length="309" mass="36290">MIYFLWFFYKLCILKRLTLWGMQMNKKFKVLTPVIAVMVVASAITTAVIISPQVIKSNVDKNNRPLKIFSEPRNVEIKTNNDKVEKVLNSENNNESLISTNNAVNKPSKNSEWYLNNKFWEKLDFDFIVADNDKKSTENSTKIESKEAKSNIEAKNNPWYLNTKFWENLGFDFMASHAKVYKTSPKVQIEKIKEIIKKKENEISSMSEKLPEIVKEKEKIVDDLESMLKELENRLFGSFRDAVIAKEKIDKEISELEKEKKDTNKEKLNELINKRKEAGEKLTKENDEYFAYKKLIEELQEKLKKIKQK</sequence>
<feature type="coiled-coil region" evidence="1">
    <location>
        <begin position="189"/>
        <end position="309"/>
    </location>
</feature>
<evidence type="ECO:0000313" key="4">
    <source>
        <dbReference type="Proteomes" id="UP000076372"/>
    </source>
</evidence>
<reference evidence="3 4" key="1">
    <citation type="submission" date="2014-04" db="EMBL/GenBank/DDBJ databases">
        <title>Complete genome sequence of Mycoplasma bovis attenuated strain P150.</title>
        <authorList>
            <person name="Qi J."/>
            <person name="Guo A."/>
        </authorList>
    </citation>
    <scope>NUCLEOTIDE SEQUENCE [LARGE SCALE GENOMIC DNA]</scope>
    <source>
        <strain evidence="3 4">HB0801-P150</strain>
    </source>
</reference>
<dbReference type="EMBL" id="CP007590">
    <property type="protein sequence ID" value="AMW25636.1"/>
    <property type="molecule type" value="Genomic_DNA"/>
</dbReference>
<proteinExistence type="predicted"/>
<name>A0A8D4DA13_MYCBV</name>
<keyword evidence="2" id="KW-1133">Transmembrane helix</keyword>
<keyword evidence="2" id="KW-0472">Membrane</keyword>
<protein>
    <submittedName>
        <fullName evidence="3">Uncharacterized protein</fullName>
    </submittedName>
</protein>
<evidence type="ECO:0000313" key="3">
    <source>
        <dbReference type="EMBL" id="AMW25636.1"/>
    </source>
</evidence>
<dbReference type="Proteomes" id="UP000076372">
    <property type="component" value="Chromosome"/>
</dbReference>
<evidence type="ECO:0000256" key="2">
    <source>
        <dbReference type="SAM" id="Phobius"/>
    </source>
</evidence>
<evidence type="ECO:0000256" key="1">
    <source>
        <dbReference type="SAM" id="Coils"/>
    </source>
</evidence>
<keyword evidence="1" id="KW-0175">Coiled coil</keyword>
<accession>A0A8D4DA13</accession>
<dbReference type="AlphaFoldDB" id="A0A8D4DA13"/>
<organism evidence="3 4">
    <name type="scientific">Mycoplasmopsis bovis</name>
    <name type="common">Mycoplasma bovis</name>
    <dbReference type="NCBI Taxonomy" id="28903"/>
    <lineage>
        <taxon>Bacteria</taxon>
        <taxon>Bacillati</taxon>
        <taxon>Mycoplasmatota</taxon>
        <taxon>Mycoplasmoidales</taxon>
        <taxon>Metamycoplasmataceae</taxon>
        <taxon>Mycoplasmopsis</taxon>
    </lineage>
</organism>
<feature type="transmembrane region" description="Helical" evidence="2">
    <location>
        <begin position="30"/>
        <end position="50"/>
    </location>
</feature>